<dbReference type="InterPro" id="IPR029063">
    <property type="entry name" value="SAM-dependent_MTases_sf"/>
</dbReference>
<gene>
    <name evidence="2" type="ORF">PR017_21190</name>
</gene>
<evidence type="ECO:0000313" key="3">
    <source>
        <dbReference type="Proteomes" id="UP000249499"/>
    </source>
</evidence>
<dbReference type="Pfam" id="PF08241">
    <property type="entry name" value="Methyltransf_11"/>
    <property type="match status" value="1"/>
</dbReference>
<dbReference type="GO" id="GO:0032259">
    <property type="term" value="P:methylation"/>
    <property type="evidence" value="ECO:0007669"/>
    <property type="project" value="UniProtKB-KW"/>
</dbReference>
<accession>A0AAF1KAL7</accession>
<organism evidence="2 3">
    <name type="scientific">Rhizobium tumorigenes</name>
    <dbReference type="NCBI Taxonomy" id="2041385"/>
    <lineage>
        <taxon>Bacteria</taxon>
        <taxon>Pseudomonadati</taxon>
        <taxon>Pseudomonadota</taxon>
        <taxon>Alphaproteobacteria</taxon>
        <taxon>Hyphomicrobiales</taxon>
        <taxon>Rhizobiaceae</taxon>
        <taxon>Rhizobium/Agrobacterium group</taxon>
        <taxon>Rhizobium</taxon>
    </lineage>
</organism>
<dbReference type="EMBL" id="CP117256">
    <property type="protein sequence ID" value="WFR97699.1"/>
    <property type="molecule type" value="Genomic_DNA"/>
</dbReference>
<dbReference type="Proteomes" id="UP000249499">
    <property type="component" value="Plasmid pRt1078"/>
</dbReference>
<geneLocation type="plasmid" evidence="2 3">
    <name>pRt1078</name>
</geneLocation>
<protein>
    <submittedName>
        <fullName evidence="2">Methyltransferase domain-containing protein</fullName>
    </submittedName>
</protein>
<dbReference type="RefSeq" id="WP_161959286.1">
    <property type="nucleotide sequence ID" value="NZ_CP117256.1"/>
</dbReference>
<reference evidence="3" key="2">
    <citation type="journal article" date="2023" name="MicrobiologyOpen">
        <title>Genomics of the tumorigenes clade of the family Rhizobiaceae and description of Rhizobium rhododendri sp. nov.</title>
        <authorList>
            <person name="Kuzmanovic N."/>
            <person name="diCenzo G.C."/>
            <person name="Bunk B."/>
            <person name="Sproeer C."/>
            <person name="Fruehling A."/>
            <person name="Neumann-Schaal M."/>
            <person name="Overmann J."/>
            <person name="Smalla K."/>
        </authorList>
    </citation>
    <scope>NUCLEOTIDE SEQUENCE [LARGE SCALE GENOMIC DNA]</scope>
    <source>
        <strain evidence="3">1078</strain>
        <plasmid evidence="3">pRt1078</plasmid>
    </source>
</reference>
<sequence>MEKGDRDIGLRLGSGYEIPAEDKEFDAVISRIFIQHFSDWTEILREKRV</sequence>
<keyword evidence="3" id="KW-1185">Reference proteome</keyword>
<proteinExistence type="predicted"/>
<keyword evidence="2" id="KW-0808">Transferase</keyword>
<dbReference type="InterPro" id="IPR013216">
    <property type="entry name" value="Methyltransf_11"/>
</dbReference>
<reference evidence="2 3" key="1">
    <citation type="journal article" date="2018" name="Sci. Rep.">
        <title>Rhizobium tumorigenes sp. nov., a novel plant tumorigenic bacterium isolated from cane gall tumors on thornless blackberry.</title>
        <authorList>
            <person name="Kuzmanovi N."/>
            <person name="Smalla K."/>
            <person name="Gronow S."/>
            <person name="PuBawska J."/>
        </authorList>
    </citation>
    <scope>NUCLEOTIDE SEQUENCE [LARGE SCALE GENOMIC DNA]</scope>
    <source>
        <strain evidence="2 3">1078</strain>
    </source>
</reference>
<evidence type="ECO:0000313" key="2">
    <source>
        <dbReference type="EMBL" id="WFR97699.1"/>
    </source>
</evidence>
<dbReference type="SUPFAM" id="SSF53335">
    <property type="entry name" value="S-adenosyl-L-methionine-dependent methyltransferases"/>
    <property type="match status" value="1"/>
</dbReference>
<name>A0AAF1KAL7_9HYPH</name>
<dbReference type="KEGG" id="rtu:PR017_21190"/>
<keyword evidence="2" id="KW-0614">Plasmid</keyword>
<dbReference type="Gene3D" id="3.40.50.150">
    <property type="entry name" value="Vaccinia Virus protein VP39"/>
    <property type="match status" value="1"/>
</dbReference>
<evidence type="ECO:0000259" key="1">
    <source>
        <dbReference type="Pfam" id="PF08241"/>
    </source>
</evidence>
<dbReference type="GO" id="GO:0008757">
    <property type="term" value="F:S-adenosylmethionine-dependent methyltransferase activity"/>
    <property type="evidence" value="ECO:0007669"/>
    <property type="project" value="InterPro"/>
</dbReference>
<keyword evidence="2" id="KW-0489">Methyltransferase</keyword>
<dbReference type="AlphaFoldDB" id="A0AAF1KAL7"/>
<feature type="domain" description="Methyltransferase type 11" evidence="1">
    <location>
        <begin position="8"/>
        <end position="46"/>
    </location>
</feature>